<dbReference type="GO" id="GO:0016020">
    <property type="term" value="C:membrane"/>
    <property type="evidence" value="ECO:0007669"/>
    <property type="project" value="UniProtKB-SubCell"/>
</dbReference>
<dbReference type="PANTHER" id="PTHR43731:SF14">
    <property type="entry name" value="PRESENILIN-ASSOCIATED RHOMBOID-LIKE PROTEIN, MITOCHONDRIAL"/>
    <property type="match status" value="1"/>
</dbReference>
<accession>A0A1B8PMS5</accession>
<evidence type="ECO:0000256" key="6">
    <source>
        <dbReference type="ARBA" id="ARBA00023136"/>
    </source>
</evidence>
<keyword evidence="3 7" id="KW-0812">Transmembrane</keyword>
<keyword evidence="5 7" id="KW-1133">Transmembrane helix</keyword>
<dbReference type="InterPro" id="IPR022764">
    <property type="entry name" value="Peptidase_S54_rhomboid_dom"/>
</dbReference>
<feature type="transmembrane region" description="Helical" evidence="7">
    <location>
        <begin position="61"/>
        <end position="85"/>
    </location>
</feature>
<organism evidence="9 10">
    <name type="scientific">Moraxella nonliquefaciens</name>
    <dbReference type="NCBI Taxonomy" id="478"/>
    <lineage>
        <taxon>Bacteria</taxon>
        <taxon>Pseudomonadati</taxon>
        <taxon>Pseudomonadota</taxon>
        <taxon>Gammaproteobacteria</taxon>
        <taxon>Moraxellales</taxon>
        <taxon>Moraxellaceae</taxon>
        <taxon>Moraxella</taxon>
    </lineage>
</organism>
<proteinExistence type="inferred from homology"/>
<evidence type="ECO:0000256" key="7">
    <source>
        <dbReference type="SAM" id="Phobius"/>
    </source>
</evidence>
<dbReference type="SUPFAM" id="SSF144091">
    <property type="entry name" value="Rhomboid-like"/>
    <property type="match status" value="1"/>
</dbReference>
<evidence type="ECO:0000259" key="8">
    <source>
        <dbReference type="Pfam" id="PF01694"/>
    </source>
</evidence>
<sequence length="247" mass="27470">MNFTQLFKIAPMTLLFIISFVVVMGIQLIQGVNIDEQTGQELIDYGANFLPLTLTDEPWRLVTAGFLYIGVIHLLFNSFAMYYFGMASEQILGWWRFLAVFLLSVVAGNLLNLYTTLRRIEEQGVQDIGLSAGASGGIMGLGMLLLTLSMFNLNKKWRLNTKNLASVMGINFVMTFAISGIDVAGHIGGMMMGMVLGLCHVMSCRLNKNAHRGSECVVWGMFALCILVSVIVMMGAWQMMHGMVMRW</sequence>
<evidence type="ECO:0000313" key="9">
    <source>
        <dbReference type="EMBL" id="OBX52451.1"/>
    </source>
</evidence>
<dbReference type="OrthoDB" id="9778341at2"/>
<gene>
    <name evidence="9" type="ORF">A9Z60_01960</name>
</gene>
<evidence type="ECO:0000256" key="2">
    <source>
        <dbReference type="ARBA" id="ARBA00009045"/>
    </source>
</evidence>
<feature type="transmembrane region" description="Helical" evidence="7">
    <location>
        <begin position="163"/>
        <end position="181"/>
    </location>
</feature>
<evidence type="ECO:0000256" key="5">
    <source>
        <dbReference type="ARBA" id="ARBA00022989"/>
    </source>
</evidence>
<feature type="transmembrane region" description="Helical" evidence="7">
    <location>
        <begin position="187"/>
        <end position="204"/>
    </location>
</feature>
<keyword evidence="6 7" id="KW-0472">Membrane</keyword>
<dbReference type="InterPro" id="IPR035952">
    <property type="entry name" value="Rhomboid-like_sf"/>
</dbReference>
<name>A0A1B8PMS5_MORNO</name>
<evidence type="ECO:0000256" key="3">
    <source>
        <dbReference type="ARBA" id="ARBA00022692"/>
    </source>
</evidence>
<comment type="caution">
    <text evidence="9">The sequence shown here is derived from an EMBL/GenBank/DDBJ whole genome shotgun (WGS) entry which is preliminary data.</text>
</comment>
<feature type="domain" description="Peptidase S54 rhomboid" evidence="8">
    <location>
        <begin position="56"/>
        <end position="199"/>
    </location>
</feature>
<feature type="transmembrane region" description="Helical" evidence="7">
    <location>
        <begin position="128"/>
        <end position="151"/>
    </location>
</feature>
<dbReference type="PANTHER" id="PTHR43731">
    <property type="entry name" value="RHOMBOID PROTEASE"/>
    <property type="match status" value="1"/>
</dbReference>
<dbReference type="Gene3D" id="1.20.1540.10">
    <property type="entry name" value="Rhomboid-like"/>
    <property type="match status" value="1"/>
</dbReference>
<dbReference type="GO" id="GO:0004252">
    <property type="term" value="F:serine-type endopeptidase activity"/>
    <property type="evidence" value="ECO:0007669"/>
    <property type="project" value="InterPro"/>
</dbReference>
<keyword evidence="4" id="KW-0378">Hydrolase</keyword>
<feature type="transmembrane region" description="Helical" evidence="7">
    <location>
        <begin position="216"/>
        <end position="237"/>
    </location>
</feature>
<dbReference type="Proteomes" id="UP000092671">
    <property type="component" value="Unassembled WGS sequence"/>
</dbReference>
<feature type="transmembrane region" description="Helical" evidence="7">
    <location>
        <begin position="97"/>
        <end position="116"/>
    </location>
</feature>
<feature type="transmembrane region" description="Helical" evidence="7">
    <location>
        <begin position="12"/>
        <end position="29"/>
    </location>
</feature>
<evidence type="ECO:0000313" key="10">
    <source>
        <dbReference type="Proteomes" id="UP000092671"/>
    </source>
</evidence>
<comment type="subcellular location">
    <subcellularLocation>
        <location evidence="1">Membrane</location>
        <topology evidence="1">Multi-pass membrane protein</topology>
    </subcellularLocation>
</comment>
<dbReference type="Pfam" id="PF01694">
    <property type="entry name" value="Rhomboid"/>
    <property type="match status" value="1"/>
</dbReference>
<dbReference type="InterPro" id="IPR050925">
    <property type="entry name" value="Rhomboid_protease_S54"/>
</dbReference>
<evidence type="ECO:0000256" key="1">
    <source>
        <dbReference type="ARBA" id="ARBA00004141"/>
    </source>
</evidence>
<reference evidence="9 10" key="1">
    <citation type="submission" date="2016-06" db="EMBL/GenBank/DDBJ databases">
        <title>Draft genome of Moraxella nonliquefaciens CCUG 60284.</title>
        <authorList>
            <person name="Salva-Serra F."/>
            <person name="Engstrom-Jakobsson H."/>
            <person name="Thorell K."/>
            <person name="Gonzales-Siles L."/>
            <person name="Karlsson R."/>
            <person name="Boulund F."/>
            <person name="Engstrand L."/>
            <person name="Kristiansson E."/>
            <person name="Moore E."/>
        </authorList>
    </citation>
    <scope>NUCLEOTIDE SEQUENCE [LARGE SCALE GENOMIC DNA]</scope>
    <source>
        <strain evidence="9 10">CCUG 60284</strain>
    </source>
</reference>
<evidence type="ECO:0000256" key="4">
    <source>
        <dbReference type="ARBA" id="ARBA00022801"/>
    </source>
</evidence>
<protein>
    <recommendedName>
        <fullName evidence="8">Peptidase S54 rhomboid domain-containing protein</fullName>
    </recommendedName>
</protein>
<comment type="similarity">
    <text evidence="2">Belongs to the peptidase S54 family.</text>
</comment>
<dbReference type="AlphaFoldDB" id="A0A1B8PMS5"/>
<dbReference type="EMBL" id="LZDN01000001">
    <property type="protein sequence ID" value="OBX52451.1"/>
    <property type="molecule type" value="Genomic_DNA"/>
</dbReference>